<keyword evidence="1" id="KW-0812">Transmembrane</keyword>
<organism evidence="2">
    <name type="scientific">Rhizophora mucronata</name>
    <name type="common">Asiatic mangrove</name>
    <dbReference type="NCBI Taxonomy" id="61149"/>
    <lineage>
        <taxon>Eukaryota</taxon>
        <taxon>Viridiplantae</taxon>
        <taxon>Streptophyta</taxon>
        <taxon>Embryophyta</taxon>
        <taxon>Tracheophyta</taxon>
        <taxon>Spermatophyta</taxon>
        <taxon>Magnoliopsida</taxon>
        <taxon>eudicotyledons</taxon>
        <taxon>Gunneridae</taxon>
        <taxon>Pentapetalae</taxon>
        <taxon>rosids</taxon>
        <taxon>fabids</taxon>
        <taxon>Malpighiales</taxon>
        <taxon>Rhizophoraceae</taxon>
        <taxon>Rhizophora</taxon>
    </lineage>
</organism>
<keyword evidence="1" id="KW-1133">Transmembrane helix</keyword>
<dbReference type="AlphaFoldDB" id="A0A2P2NSI5"/>
<sequence>MSKIFSLAISNWFSVRHQFNKACYLGQNKNCYHFLHWFMMHFVLMMCWLFFLSA</sequence>
<accession>A0A2P2NSI5</accession>
<proteinExistence type="predicted"/>
<evidence type="ECO:0000313" key="2">
    <source>
        <dbReference type="EMBL" id="MBX45466.1"/>
    </source>
</evidence>
<evidence type="ECO:0000256" key="1">
    <source>
        <dbReference type="SAM" id="Phobius"/>
    </source>
</evidence>
<name>A0A2P2NSI5_RHIMU</name>
<keyword evidence="1" id="KW-0472">Membrane</keyword>
<dbReference type="EMBL" id="GGEC01064982">
    <property type="protein sequence ID" value="MBX45466.1"/>
    <property type="molecule type" value="Transcribed_RNA"/>
</dbReference>
<feature type="transmembrane region" description="Helical" evidence="1">
    <location>
        <begin position="34"/>
        <end position="52"/>
    </location>
</feature>
<reference evidence="2" key="1">
    <citation type="submission" date="2018-02" db="EMBL/GenBank/DDBJ databases">
        <title>Rhizophora mucronata_Transcriptome.</title>
        <authorList>
            <person name="Meera S.P."/>
            <person name="Sreeshan A."/>
            <person name="Augustine A."/>
        </authorList>
    </citation>
    <scope>NUCLEOTIDE SEQUENCE</scope>
    <source>
        <tissue evidence="2">Leaf</tissue>
    </source>
</reference>
<protein>
    <submittedName>
        <fullName evidence="2">Uncharacterized protein</fullName>
    </submittedName>
</protein>